<dbReference type="InterPro" id="IPR029044">
    <property type="entry name" value="Nucleotide-diphossugar_trans"/>
</dbReference>
<dbReference type="GO" id="GO:0016740">
    <property type="term" value="F:transferase activity"/>
    <property type="evidence" value="ECO:0007669"/>
    <property type="project" value="UniProtKB-KW"/>
</dbReference>
<evidence type="ECO:0000259" key="1">
    <source>
        <dbReference type="Pfam" id="PF00535"/>
    </source>
</evidence>
<dbReference type="SUPFAM" id="SSF53448">
    <property type="entry name" value="Nucleotide-diphospho-sugar transferases"/>
    <property type="match status" value="1"/>
</dbReference>
<evidence type="ECO:0000313" key="3">
    <source>
        <dbReference type="Proteomes" id="UP000032266"/>
    </source>
</evidence>
<organism evidence="2 3">
    <name type="scientific">Gynuella sunshinyii YC6258</name>
    <dbReference type="NCBI Taxonomy" id="1445510"/>
    <lineage>
        <taxon>Bacteria</taxon>
        <taxon>Pseudomonadati</taxon>
        <taxon>Pseudomonadota</taxon>
        <taxon>Gammaproteobacteria</taxon>
        <taxon>Oceanospirillales</taxon>
        <taxon>Saccharospirillaceae</taxon>
        <taxon>Gynuella</taxon>
    </lineage>
</organism>
<keyword evidence="2" id="KW-0808">Transferase</keyword>
<dbReference type="Proteomes" id="UP000032266">
    <property type="component" value="Chromosome"/>
</dbReference>
<proteinExistence type="predicted"/>
<feature type="domain" description="Glycosyltransferase 2-like" evidence="1">
    <location>
        <begin position="17"/>
        <end position="145"/>
    </location>
</feature>
<accession>A0A0C5VY29</accession>
<protein>
    <submittedName>
        <fullName evidence="2">Putative glycosyltransferase</fullName>
    </submittedName>
</protein>
<dbReference type="EMBL" id="CP007142">
    <property type="protein sequence ID" value="AJQ95264.1"/>
    <property type="molecule type" value="Genomic_DNA"/>
</dbReference>
<evidence type="ECO:0000313" key="2">
    <source>
        <dbReference type="EMBL" id="AJQ95264.1"/>
    </source>
</evidence>
<sequence length="331" mass="37517">MELLMSKLVLKVIRLNIVIIASNQSSGVYRLLKTIAGLVRPEQMKLGITVVDDGSENTERDRLAVLKSKGVEILRNEHPRGWVFSVNRAIGNSNADWCWIIAADTVVDDKNSLKYIDAMTRQGPALILGHCRYRDESPLAQVLNLKVSRADKLSPDAAATPDCFVINREAVMSFSGFRSEFSLPELAMTGMMEELNQKWRSGKIAVSSGLSVSRVQAPELGCWLEACEKFGRIASDSLMPEYPLYYMRRRFHWLDQQYSDRFWLSPWKAMLQFGYHRKEWFIKLTQYPKMPLFGQWLILKILWALAFSAGTRGVASVASAADAKQRIKTSS</sequence>
<dbReference type="AlphaFoldDB" id="A0A0C5VY29"/>
<dbReference type="Pfam" id="PF00535">
    <property type="entry name" value="Glycos_transf_2"/>
    <property type="match status" value="1"/>
</dbReference>
<keyword evidence="3" id="KW-1185">Reference proteome</keyword>
<dbReference type="InterPro" id="IPR001173">
    <property type="entry name" value="Glyco_trans_2-like"/>
</dbReference>
<dbReference type="KEGG" id="gsn:YC6258_03228"/>
<dbReference type="Gene3D" id="3.90.550.10">
    <property type="entry name" value="Spore Coat Polysaccharide Biosynthesis Protein SpsA, Chain A"/>
    <property type="match status" value="1"/>
</dbReference>
<gene>
    <name evidence="2" type="ORF">YC6258_03228</name>
</gene>
<name>A0A0C5VY29_9GAMM</name>
<dbReference type="CDD" id="cd00761">
    <property type="entry name" value="Glyco_tranf_GTA_type"/>
    <property type="match status" value="1"/>
</dbReference>
<dbReference type="HOGENOM" id="CLU_838788_0_0_6"/>
<reference evidence="2 3" key="1">
    <citation type="submission" date="2014-01" db="EMBL/GenBank/DDBJ databases">
        <title>Full genme sequencing of cellulolytic bacterium Gynuella sunshinyii YC6258T gen. nov., sp. nov.</title>
        <authorList>
            <person name="Khan H."/>
            <person name="Chung E.J."/>
            <person name="Chung Y.R."/>
        </authorList>
    </citation>
    <scope>NUCLEOTIDE SEQUENCE [LARGE SCALE GENOMIC DNA]</scope>
    <source>
        <strain evidence="2 3">YC6258</strain>
    </source>
</reference>